<accession>R0L8J8</accession>
<dbReference type="Proteomes" id="UP000296049">
    <property type="component" value="Unassembled WGS sequence"/>
</dbReference>
<keyword evidence="2" id="KW-1185">Reference proteome</keyword>
<dbReference type="EMBL" id="KB743019">
    <property type="protein sequence ID" value="EOB01929.1"/>
    <property type="molecule type" value="Genomic_DNA"/>
</dbReference>
<dbReference type="AlphaFoldDB" id="R0L8J8"/>
<evidence type="ECO:0000313" key="1">
    <source>
        <dbReference type="EMBL" id="EOB01929.1"/>
    </source>
</evidence>
<protein>
    <submittedName>
        <fullName evidence="1">Uncharacterized protein</fullName>
    </submittedName>
</protein>
<evidence type="ECO:0000313" key="2">
    <source>
        <dbReference type="Proteomes" id="UP000296049"/>
    </source>
</evidence>
<organism evidence="1 2">
    <name type="scientific">Anas platyrhynchos</name>
    <name type="common">Mallard</name>
    <name type="synonym">Anas boschas</name>
    <dbReference type="NCBI Taxonomy" id="8839"/>
    <lineage>
        <taxon>Eukaryota</taxon>
        <taxon>Metazoa</taxon>
        <taxon>Chordata</taxon>
        <taxon>Craniata</taxon>
        <taxon>Vertebrata</taxon>
        <taxon>Euteleostomi</taxon>
        <taxon>Archelosauria</taxon>
        <taxon>Archosauria</taxon>
        <taxon>Dinosauria</taxon>
        <taxon>Saurischia</taxon>
        <taxon>Theropoda</taxon>
        <taxon>Coelurosauria</taxon>
        <taxon>Aves</taxon>
        <taxon>Neognathae</taxon>
        <taxon>Galloanserae</taxon>
        <taxon>Anseriformes</taxon>
        <taxon>Anatidae</taxon>
        <taxon>Anatinae</taxon>
        <taxon>Anas</taxon>
    </lineage>
</organism>
<proteinExistence type="predicted"/>
<reference evidence="2" key="1">
    <citation type="journal article" date="2013" name="Nat. Genet.">
        <title>The duck genome and transcriptome provide insight into an avian influenza virus reservoir species.</title>
        <authorList>
            <person name="Huang Y."/>
            <person name="Li Y."/>
            <person name="Burt D.W."/>
            <person name="Chen H."/>
            <person name="Zhang Y."/>
            <person name="Qian W."/>
            <person name="Kim H."/>
            <person name="Gan S."/>
            <person name="Zhao Y."/>
            <person name="Li J."/>
            <person name="Yi K."/>
            <person name="Feng H."/>
            <person name="Zhu P."/>
            <person name="Li B."/>
            <person name="Liu Q."/>
            <person name="Fairley S."/>
            <person name="Magor K.E."/>
            <person name="Du Z."/>
            <person name="Hu X."/>
            <person name="Goodman L."/>
            <person name="Tafer H."/>
            <person name="Vignal A."/>
            <person name="Lee T."/>
            <person name="Kim K.W."/>
            <person name="Sheng Z."/>
            <person name="An Y."/>
            <person name="Searle S."/>
            <person name="Herrero J."/>
            <person name="Groenen M.A."/>
            <person name="Crooijmans R.P."/>
            <person name="Faraut T."/>
            <person name="Cai Q."/>
            <person name="Webster R.G."/>
            <person name="Aldridge J.R."/>
            <person name="Warren W.C."/>
            <person name="Bartschat S."/>
            <person name="Kehr S."/>
            <person name="Marz M."/>
            <person name="Stadler P.F."/>
            <person name="Smith J."/>
            <person name="Kraus R.H."/>
            <person name="Zhao Y."/>
            <person name="Ren L."/>
            <person name="Fei J."/>
            <person name="Morisson M."/>
            <person name="Kaiser P."/>
            <person name="Griffin D.K."/>
            <person name="Rao M."/>
            <person name="Pitel F."/>
            <person name="Wang J."/>
            <person name="Li N."/>
        </authorList>
    </citation>
    <scope>NUCLEOTIDE SEQUENCE [LARGE SCALE GENOMIC DNA]</scope>
</reference>
<sequence length="146" mass="16433">MRQEEPAAKTGIWDEVQVPAFKTGRAETSDKQRIYASALPESLRSSLNQFSMEPYETADEDNPVTVERAGALPSAFLHIQVKADKEGAVQSEESSQAANTIFCSLQQESRTQFPRDPDAVKFLHRTFHLQQKEQEEIAIVSRYSCV</sequence>
<gene>
    <name evidence="1" type="ORF">Anapl_17129</name>
</gene>
<name>R0L8J8_ANAPL</name>